<proteinExistence type="predicted"/>
<accession>A0A6J7P8C4</accession>
<evidence type="ECO:0000313" key="1">
    <source>
        <dbReference type="EMBL" id="CAB4999559.1"/>
    </source>
</evidence>
<organism evidence="1">
    <name type="scientific">freshwater metagenome</name>
    <dbReference type="NCBI Taxonomy" id="449393"/>
    <lineage>
        <taxon>unclassified sequences</taxon>
        <taxon>metagenomes</taxon>
        <taxon>ecological metagenomes</taxon>
    </lineage>
</organism>
<dbReference type="AlphaFoldDB" id="A0A6J7P8C4"/>
<protein>
    <submittedName>
        <fullName evidence="1">Unannotated protein</fullName>
    </submittedName>
</protein>
<reference evidence="1" key="1">
    <citation type="submission" date="2020-05" db="EMBL/GenBank/DDBJ databases">
        <authorList>
            <person name="Chiriac C."/>
            <person name="Salcher M."/>
            <person name="Ghai R."/>
            <person name="Kavagutti S V."/>
        </authorList>
    </citation>
    <scope>NUCLEOTIDE SEQUENCE</scope>
</reference>
<name>A0A6J7P8C4_9ZZZZ</name>
<sequence length="92" mass="9300">MVRVTESPPTEAGASMMRATVPSAPYMSRVSTSAAVGLRVAARDTSADRVATKRPASSHPKAVPVFPGSLMSATCAPSPTPAYPICVAAPSG</sequence>
<dbReference type="EMBL" id="CAFBOZ010000059">
    <property type="protein sequence ID" value="CAB4999559.1"/>
    <property type="molecule type" value="Genomic_DNA"/>
</dbReference>
<gene>
    <name evidence="1" type="ORF">UFOPK3992_00545</name>
</gene>